<feature type="compositionally biased region" description="Acidic residues" evidence="1">
    <location>
        <begin position="200"/>
        <end position="217"/>
    </location>
</feature>
<evidence type="ECO:0000313" key="2">
    <source>
        <dbReference type="EMBL" id="GLC52107.1"/>
    </source>
</evidence>
<keyword evidence="3" id="KW-1185">Reference proteome</keyword>
<feature type="region of interest" description="Disordered" evidence="1">
    <location>
        <begin position="197"/>
        <end position="247"/>
    </location>
</feature>
<feature type="region of interest" description="Disordered" evidence="1">
    <location>
        <begin position="760"/>
        <end position="783"/>
    </location>
</feature>
<dbReference type="AlphaFoldDB" id="A0A9W6F0S2"/>
<evidence type="ECO:0000313" key="3">
    <source>
        <dbReference type="Proteomes" id="UP001165080"/>
    </source>
</evidence>
<proteinExistence type="predicted"/>
<feature type="compositionally biased region" description="Low complexity" evidence="1">
    <location>
        <begin position="223"/>
        <end position="246"/>
    </location>
</feature>
<comment type="caution">
    <text evidence="2">The sequence shown here is derived from an EMBL/GenBank/DDBJ whole genome shotgun (WGS) entry which is preliminary data.</text>
</comment>
<organism evidence="2 3">
    <name type="scientific">Pleodorina starrii</name>
    <dbReference type="NCBI Taxonomy" id="330485"/>
    <lineage>
        <taxon>Eukaryota</taxon>
        <taxon>Viridiplantae</taxon>
        <taxon>Chlorophyta</taxon>
        <taxon>core chlorophytes</taxon>
        <taxon>Chlorophyceae</taxon>
        <taxon>CS clade</taxon>
        <taxon>Chlamydomonadales</taxon>
        <taxon>Volvocaceae</taxon>
        <taxon>Pleodorina</taxon>
    </lineage>
</organism>
<dbReference type="EMBL" id="BRXU01000005">
    <property type="protein sequence ID" value="GLC52107.1"/>
    <property type="molecule type" value="Genomic_DNA"/>
</dbReference>
<sequence>MDVQVLRSGPARHKPSSQDLSSIFIYGDVWDRVASFLDCRDVAAFRASCQLGRQCTSALRERLLFNTVKRPHVTWGNKPWLGRFLGSFKQLRSIKLRDPGNNYKGFGAILQACLSGASRARTQVDGFHTGSPYWFYRSICQLASPQLRFLELDCPSLCGTRLNGELLLDITEAFPLLEEFTLRGYCLALDLARELGDQAPIDDEDDDEDDEEEEEDGNGGAGQQQAAVAANAGASVPPQPVAVPAEPRLPRRLKKLADFHPRLLAPIRATLTTLRLHCWTSGPGDLVSEEWALALADLTNLRTLDLATGMGAFGTPRARPLGMPVPWTRGVAEAWRAGLRQLNHLSVRLALRCDGLNGDNPLPLQTHNMPLPVGGHTTHLGMFIDDHGQELDDFDEHTVTGLILLVSTLLAGCLSGLKSLDLSLAGPGGPEGNFGLGTLLRTMANSPLAQLGELLTPAAGGIGPKVLRRLTLDLEAAALLAGALPVLLSPPGDDAGCGGGVVTTVVASALGPFTDLLAALSALRGTRVALRLACYESLLDNAPEAVAESLAAMGPHAAALALPANPDSGELENALQQRMGELRELEVAFDTPYTLPPMSQRKAWTEHLRELDLLGAVGCLTRLGLTFKRSLKNMEGEIVHWHEAADVDAHLAAVVRACPQLKALDITIIEDKLLDEDEGERALASWRGAKAAAAAGADLDRWRPAGCPNPVPSLHCLANLPALERLSLQLDVITTQGLSGLVEDEVRMLLETVEKRRSWRRQQRAEAEAEAGQERNEEAALPEPPLSVWCPQLSRDAARRLSRLAAQLAGRETAPGGGWDGETWLVDCTHRG</sequence>
<name>A0A9W6F0S2_9CHLO</name>
<dbReference type="Proteomes" id="UP001165080">
    <property type="component" value="Unassembled WGS sequence"/>
</dbReference>
<gene>
    <name evidence="2" type="primary">PLEST003880</name>
    <name evidence="2" type="ORF">PLESTB_000583500</name>
</gene>
<reference evidence="2 3" key="1">
    <citation type="journal article" date="2023" name="Commun. Biol.">
        <title>Reorganization of the ancestral sex-determining regions during the evolution of trioecy in Pleodorina starrii.</title>
        <authorList>
            <person name="Takahashi K."/>
            <person name="Suzuki S."/>
            <person name="Kawai-Toyooka H."/>
            <person name="Yamamoto K."/>
            <person name="Hamaji T."/>
            <person name="Ootsuki R."/>
            <person name="Yamaguchi H."/>
            <person name="Kawachi M."/>
            <person name="Higashiyama T."/>
            <person name="Nozaki H."/>
        </authorList>
    </citation>
    <scope>NUCLEOTIDE SEQUENCE [LARGE SCALE GENOMIC DNA]</scope>
    <source>
        <strain evidence="2 3">NIES-4479</strain>
    </source>
</reference>
<feature type="compositionally biased region" description="Basic and acidic residues" evidence="1">
    <location>
        <begin position="763"/>
        <end position="778"/>
    </location>
</feature>
<evidence type="ECO:0000256" key="1">
    <source>
        <dbReference type="SAM" id="MobiDB-lite"/>
    </source>
</evidence>
<accession>A0A9W6F0S2</accession>
<protein>
    <submittedName>
        <fullName evidence="2">Uncharacterized protein</fullName>
    </submittedName>
</protein>